<dbReference type="GO" id="GO:0003700">
    <property type="term" value="F:DNA-binding transcription factor activity"/>
    <property type="evidence" value="ECO:0007669"/>
    <property type="project" value="TreeGrafter"/>
</dbReference>
<dbReference type="PRINTS" id="PR00455">
    <property type="entry name" value="HTHTETR"/>
</dbReference>
<evidence type="ECO:0000256" key="1">
    <source>
        <dbReference type="ARBA" id="ARBA00023015"/>
    </source>
</evidence>
<keyword evidence="2 4" id="KW-0238">DNA-binding</keyword>
<gene>
    <name evidence="6" type="ORF">HNQ77_000680</name>
</gene>
<evidence type="ECO:0000259" key="5">
    <source>
        <dbReference type="PROSITE" id="PS50977"/>
    </source>
</evidence>
<comment type="caution">
    <text evidence="6">The sequence shown here is derived from an EMBL/GenBank/DDBJ whole genome shotgun (WGS) entry which is preliminary data.</text>
</comment>
<dbReference type="Pfam" id="PF17918">
    <property type="entry name" value="TetR_C_15"/>
    <property type="match status" value="1"/>
</dbReference>
<name>A0A841JMZ1_9BACT</name>
<feature type="DNA-binding region" description="H-T-H motif" evidence="4">
    <location>
        <begin position="37"/>
        <end position="56"/>
    </location>
</feature>
<dbReference type="Proteomes" id="UP000538666">
    <property type="component" value="Unassembled WGS sequence"/>
</dbReference>
<keyword evidence="7" id="KW-1185">Reference proteome</keyword>
<evidence type="ECO:0000256" key="4">
    <source>
        <dbReference type="PROSITE-ProRule" id="PRU00335"/>
    </source>
</evidence>
<reference evidence="6 7" key="1">
    <citation type="submission" date="2020-08" db="EMBL/GenBank/DDBJ databases">
        <title>Genomic Encyclopedia of Type Strains, Phase IV (KMG-IV): sequencing the most valuable type-strain genomes for metagenomic binning, comparative biology and taxonomic classification.</title>
        <authorList>
            <person name="Goeker M."/>
        </authorList>
    </citation>
    <scope>NUCLEOTIDE SEQUENCE [LARGE SCALE GENOMIC DNA]</scope>
    <source>
        <strain evidence="6 7">DSM 103733</strain>
    </source>
</reference>
<dbReference type="PANTHER" id="PTHR30055:SF234">
    <property type="entry name" value="HTH-TYPE TRANSCRIPTIONAL REGULATOR BETI"/>
    <property type="match status" value="1"/>
</dbReference>
<evidence type="ECO:0000313" key="6">
    <source>
        <dbReference type="EMBL" id="MBB6142742.1"/>
    </source>
</evidence>
<dbReference type="RefSeq" id="WP_231581127.1">
    <property type="nucleotide sequence ID" value="NZ_JACHEK010000001.1"/>
</dbReference>
<dbReference type="PANTHER" id="PTHR30055">
    <property type="entry name" value="HTH-TYPE TRANSCRIPTIONAL REGULATOR RUTR"/>
    <property type="match status" value="1"/>
</dbReference>
<dbReference type="EMBL" id="JACHEK010000001">
    <property type="protein sequence ID" value="MBB6142742.1"/>
    <property type="molecule type" value="Genomic_DNA"/>
</dbReference>
<dbReference type="Pfam" id="PF00440">
    <property type="entry name" value="TetR_N"/>
    <property type="match status" value="1"/>
</dbReference>
<proteinExistence type="predicted"/>
<dbReference type="Gene3D" id="1.10.357.10">
    <property type="entry name" value="Tetracycline Repressor, domain 2"/>
    <property type="match status" value="1"/>
</dbReference>
<evidence type="ECO:0000313" key="7">
    <source>
        <dbReference type="Proteomes" id="UP000538666"/>
    </source>
</evidence>
<keyword evidence="1" id="KW-0805">Transcription regulation</keyword>
<dbReference type="InterPro" id="IPR009057">
    <property type="entry name" value="Homeodomain-like_sf"/>
</dbReference>
<evidence type="ECO:0000256" key="2">
    <source>
        <dbReference type="ARBA" id="ARBA00023125"/>
    </source>
</evidence>
<evidence type="ECO:0000256" key="3">
    <source>
        <dbReference type="ARBA" id="ARBA00023163"/>
    </source>
</evidence>
<dbReference type="AlphaFoldDB" id="A0A841JMZ1"/>
<sequence>MLQPRKTPVQVRSAASVEAILQATLQVLLAVGKERLTTTRVAQRAGVSVGTLYQYFPNKSALLQACLRRHMDGVSRAIGDICEKHKSDGLLEMGTALVFAYLDAKMRNVKESATLYAVSSDVDGAAISKASSERSRRSVAELFATAREGLTKDPEVVATVVLAALNGVARRLLEAKFPEREAEALREELIVLVHAYLRTCTASQLA</sequence>
<accession>A0A841JMZ1</accession>
<dbReference type="SUPFAM" id="SSF46689">
    <property type="entry name" value="Homeodomain-like"/>
    <property type="match status" value="1"/>
</dbReference>
<dbReference type="GO" id="GO:0000976">
    <property type="term" value="F:transcription cis-regulatory region binding"/>
    <property type="evidence" value="ECO:0007669"/>
    <property type="project" value="TreeGrafter"/>
</dbReference>
<keyword evidence="3" id="KW-0804">Transcription</keyword>
<dbReference type="InterPro" id="IPR050109">
    <property type="entry name" value="HTH-type_TetR-like_transc_reg"/>
</dbReference>
<dbReference type="PROSITE" id="PS50977">
    <property type="entry name" value="HTH_TETR_2"/>
    <property type="match status" value="1"/>
</dbReference>
<dbReference type="InterPro" id="IPR001647">
    <property type="entry name" value="HTH_TetR"/>
</dbReference>
<organism evidence="6 7">
    <name type="scientific">Silvibacterium bohemicum</name>
    <dbReference type="NCBI Taxonomy" id="1577686"/>
    <lineage>
        <taxon>Bacteria</taxon>
        <taxon>Pseudomonadati</taxon>
        <taxon>Acidobacteriota</taxon>
        <taxon>Terriglobia</taxon>
        <taxon>Terriglobales</taxon>
        <taxon>Acidobacteriaceae</taxon>
        <taxon>Silvibacterium</taxon>
    </lineage>
</organism>
<protein>
    <submittedName>
        <fullName evidence="6">AcrR family transcriptional regulator</fullName>
    </submittedName>
</protein>
<dbReference type="InterPro" id="IPR041669">
    <property type="entry name" value="TetR_C_15"/>
</dbReference>
<feature type="domain" description="HTH tetR-type" evidence="5">
    <location>
        <begin position="14"/>
        <end position="74"/>
    </location>
</feature>